<organism evidence="3 4">
    <name type="scientific">Plutella xylostella</name>
    <name type="common">Diamondback moth</name>
    <name type="synonym">Plutella maculipennis</name>
    <dbReference type="NCBI Taxonomy" id="51655"/>
    <lineage>
        <taxon>Eukaryota</taxon>
        <taxon>Metazoa</taxon>
        <taxon>Ecdysozoa</taxon>
        <taxon>Arthropoda</taxon>
        <taxon>Hexapoda</taxon>
        <taxon>Insecta</taxon>
        <taxon>Pterygota</taxon>
        <taxon>Neoptera</taxon>
        <taxon>Endopterygota</taxon>
        <taxon>Lepidoptera</taxon>
        <taxon>Glossata</taxon>
        <taxon>Ditrysia</taxon>
        <taxon>Yponomeutoidea</taxon>
        <taxon>Plutellidae</taxon>
        <taxon>Plutella</taxon>
    </lineage>
</organism>
<gene>
    <name evidence="3" type="ORF">JYU34_013668</name>
</gene>
<feature type="compositionally biased region" description="Polar residues" evidence="1">
    <location>
        <begin position="581"/>
        <end position="594"/>
    </location>
</feature>
<keyword evidence="2" id="KW-1133">Transmembrane helix</keyword>
<evidence type="ECO:0000313" key="3">
    <source>
        <dbReference type="EMBL" id="KAG7302194.1"/>
    </source>
</evidence>
<feature type="compositionally biased region" description="Basic and acidic residues" evidence="1">
    <location>
        <begin position="595"/>
        <end position="604"/>
    </location>
</feature>
<sequence length="604" mass="60553">MQRSVIDCDATSAAPAAAPVKGRRVTLRAPADHHSYKFGSCPICASFTRDTPPPGSTRSAPLNMKLTVVLIGLLSVSSAWGLMQKKMDDKGKREAEIGYPSSGHSSHTLQIQPSLGHEEGQAISISAGYSVGGAKPAYSFAAPAQTYQLAQPGPSAGHPGVQLSPIAIQGDHGLSSNELSQLMSQLSHGISSGAISLQPAAQSYQGEGQLYQSGGQLYQSAGQLYQGGAQEASGQQQYSYGAPKYQLELQSSQPSYAAASKGLGSYSSTGPVLFSPSSDSHGSQAASLSYSAPSSGHSFGDSSSLAGLSLGSSGGYSLGGSGGHSLGGSSSGHSLGGASSGHSLGGPSSAFSFGGSGGHSYGGLSLGGSGHSFGPIKSFGGSYAAAPSKTSFKPSAYLGSSAGDSAHSIAALGVSHTVPSFGHSYPGGHGGLTLNSLSSGSHGPSFGASFPGFSEGSSKLHGPSYLPPKSEGFGSSLESSALAFSSAGHGHSSSSPGASYSLPSGSYLSSGSSHGAPSSPQYYISSKHPSSGSFGEGSQAFRSHSSHGPVSSFSAGPKYSFGGQSRGGHSHGPRFAPSKDIQGSYSENSYNTIKYSEELKPRAR</sequence>
<protein>
    <submittedName>
        <fullName evidence="3">Uncharacterized protein</fullName>
    </submittedName>
</protein>
<keyword evidence="2" id="KW-0812">Transmembrane</keyword>
<name>A0ABQ7QBP3_PLUXY</name>
<proteinExistence type="predicted"/>
<dbReference type="EMBL" id="JAHIBW010000018">
    <property type="protein sequence ID" value="KAG7302194.1"/>
    <property type="molecule type" value="Genomic_DNA"/>
</dbReference>
<evidence type="ECO:0000256" key="2">
    <source>
        <dbReference type="SAM" id="Phobius"/>
    </source>
</evidence>
<accession>A0ABQ7QBP3</accession>
<dbReference type="Proteomes" id="UP000823941">
    <property type="component" value="Chromosome 18"/>
</dbReference>
<feature type="transmembrane region" description="Helical" evidence="2">
    <location>
        <begin position="62"/>
        <end position="83"/>
    </location>
</feature>
<feature type="region of interest" description="Disordered" evidence="1">
    <location>
        <begin position="518"/>
        <end position="604"/>
    </location>
</feature>
<comment type="caution">
    <text evidence="3">The sequence shown here is derived from an EMBL/GenBank/DDBJ whole genome shotgun (WGS) entry which is preliminary data.</text>
</comment>
<keyword evidence="2" id="KW-0472">Membrane</keyword>
<evidence type="ECO:0000256" key="1">
    <source>
        <dbReference type="SAM" id="MobiDB-lite"/>
    </source>
</evidence>
<evidence type="ECO:0000313" key="4">
    <source>
        <dbReference type="Proteomes" id="UP000823941"/>
    </source>
</evidence>
<feature type="compositionally biased region" description="Polar residues" evidence="1">
    <location>
        <begin position="520"/>
        <end position="533"/>
    </location>
</feature>
<keyword evidence="4" id="KW-1185">Reference proteome</keyword>
<reference evidence="3 4" key="1">
    <citation type="submission" date="2021-06" db="EMBL/GenBank/DDBJ databases">
        <title>A haploid diamondback moth (Plutella xylostella L.) genome assembly resolves 31 chromosomes and identifies a diamide resistance mutation.</title>
        <authorList>
            <person name="Ward C.M."/>
            <person name="Perry K.D."/>
            <person name="Baker G."/>
            <person name="Powis K."/>
            <person name="Heckel D.G."/>
            <person name="Baxter S.W."/>
        </authorList>
    </citation>
    <scope>NUCLEOTIDE SEQUENCE [LARGE SCALE GENOMIC DNA]</scope>
    <source>
        <strain evidence="3 4">LV</strain>
        <tissue evidence="3">Single pupa</tissue>
    </source>
</reference>